<proteinExistence type="predicted"/>
<reference evidence="1 2" key="1">
    <citation type="submission" date="2024-03" db="EMBL/GenBank/DDBJ databases">
        <title>Human intestinal bacterial collection.</title>
        <authorList>
            <person name="Pauvert C."/>
            <person name="Hitch T.C.A."/>
            <person name="Clavel T."/>
        </authorList>
    </citation>
    <scope>NUCLEOTIDE SEQUENCE [LARGE SCALE GENOMIC DNA]</scope>
    <source>
        <strain evidence="1 2">CLA-AA-H185</strain>
    </source>
</reference>
<comment type="caution">
    <text evidence="1">The sequence shown here is derived from an EMBL/GenBank/DDBJ whole genome shotgun (WGS) entry which is preliminary data.</text>
</comment>
<gene>
    <name evidence="1" type="ORF">WMO43_02290</name>
</gene>
<evidence type="ECO:0000313" key="2">
    <source>
        <dbReference type="Proteomes" id="UP001454489"/>
    </source>
</evidence>
<protein>
    <submittedName>
        <fullName evidence="1">Uncharacterized protein</fullName>
    </submittedName>
</protein>
<organism evidence="1 2">
    <name type="scientific">Maccoyibacter intestinihominis</name>
    <dbReference type="NCBI Taxonomy" id="3133499"/>
    <lineage>
        <taxon>Bacteria</taxon>
        <taxon>Bacillati</taxon>
        <taxon>Bacillota</taxon>
        <taxon>Clostridia</taxon>
        <taxon>Lachnospirales</taxon>
        <taxon>Lachnospiraceae</taxon>
        <taxon>Maccoyibacter</taxon>
    </lineage>
</organism>
<name>A0ABV1HBJ2_9FIRM</name>
<sequence length="174" mass="20694">MGIEERQSVYKVVRGDVETHTVQKRTWTCGGNNRGYDLDGDVTWNSQIGKIIFTSREPAERVAQEYLAEYEHILAENIRATGVIAYRYEYRGREIVQSYSILEDGTFYFKYGIMYEHIGKEVEIKKFEEERQHCIERNDTYAVLENYKPQYKNMYKCGHSSWVYAEARYEYIND</sequence>
<dbReference type="EMBL" id="JBBMEX010000002">
    <property type="protein sequence ID" value="MEQ2556712.1"/>
    <property type="molecule type" value="Genomic_DNA"/>
</dbReference>
<accession>A0ABV1HBJ2</accession>
<keyword evidence="2" id="KW-1185">Reference proteome</keyword>
<dbReference type="Proteomes" id="UP001454489">
    <property type="component" value="Unassembled WGS sequence"/>
</dbReference>
<evidence type="ECO:0000313" key="1">
    <source>
        <dbReference type="EMBL" id="MEQ2556712.1"/>
    </source>
</evidence>
<dbReference type="RefSeq" id="WP_353529726.1">
    <property type="nucleotide sequence ID" value="NZ_JBBMEX010000002.1"/>
</dbReference>